<keyword evidence="2" id="KW-0276">Fatty acid metabolism</keyword>
<sequence length="604" mass="66610">MAFDEKLPGFKPAVQLVHDHATARPDAVAMRQKEFGIWNEITWSGLRDIMQAAAAGLMDLGLEQGGHVGILSENRSEWVQAQFGVNAGGGVVVGMYPTSPAAELDHLINASDTTILFIEDQEQLDKIKELEGRVPKLRQLIVFDPKGTKGDETLGLISFEDLLERGRKRLSDLEDDLRARLSNVQPDDTCMMVFTSGSTGLPKAAEISYGNIHAGAAVAADVFGSYPPGTDVLSYLPLCHIAEQAVTVINGLSRQFVMNFGESLRTITLDLREVAPQIFFGVPRIWEKMQAGVLVQAQTAGKLRAPMTLAALKGAQRRGAIRRDQWSFKDRVANVFWDALVYRHIRSYLGLGRVTFGISAAAPISADLLAFFRGIGVNIREAWGMSETSGVGTIQPDWGLCEGRIGFPVANVDCKLGEDGEVLFRGPTIFKGYYKNPKATAETIVDGWLHTGDVGEIKPDGSLSLVDRKKDIMINAAGKNLSPALIENVIKASPFIKEVIVIADKRPYVAALVQLDMDTVRLWAEGQGIAYTTFRSLAENPRVQELIEKEVEKQNQNLARVEQVKKVWLMRKELDHDDGEVTATMKVRRAKIYEIYAEQIEALY</sequence>
<evidence type="ECO:0000256" key="1">
    <source>
        <dbReference type="ARBA" id="ARBA00022598"/>
    </source>
</evidence>
<evidence type="ECO:0000259" key="4">
    <source>
        <dbReference type="Pfam" id="PF00501"/>
    </source>
</evidence>
<accession>A0ABV3RQC2</accession>
<evidence type="ECO:0000256" key="3">
    <source>
        <dbReference type="ARBA" id="ARBA00023098"/>
    </source>
</evidence>
<dbReference type="Proteomes" id="UP001556098">
    <property type="component" value="Unassembled WGS sequence"/>
</dbReference>
<feature type="domain" description="AMP-dependent synthetase/ligase" evidence="4">
    <location>
        <begin position="19"/>
        <end position="434"/>
    </location>
</feature>
<dbReference type="InterPro" id="IPR000873">
    <property type="entry name" value="AMP-dep_synth/lig_dom"/>
</dbReference>
<keyword evidence="1 5" id="KW-0436">Ligase</keyword>
<dbReference type="SUPFAM" id="SSF56801">
    <property type="entry name" value="Acetyl-CoA synthetase-like"/>
    <property type="match status" value="1"/>
</dbReference>
<dbReference type="Gene3D" id="3.40.50.12780">
    <property type="entry name" value="N-terminal domain of ligase-like"/>
    <property type="match status" value="1"/>
</dbReference>
<name>A0ABV3RQC2_9RHOB</name>
<gene>
    <name evidence="5" type="ORF">AB2B41_15860</name>
</gene>
<keyword evidence="3" id="KW-0443">Lipid metabolism</keyword>
<dbReference type="PROSITE" id="PS00455">
    <property type="entry name" value="AMP_BINDING"/>
    <property type="match status" value="1"/>
</dbReference>
<evidence type="ECO:0000313" key="6">
    <source>
        <dbReference type="Proteomes" id="UP001556098"/>
    </source>
</evidence>
<dbReference type="RefSeq" id="WP_367878789.1">
    <property type="nucleotide sequence ID" value="NZ_JBFNXX010000012.1"/>
</dbReference>
<dbReference type="PANTHER" id="PTHR43272:SF32">
    <property type="entry name" value="AMP-DEPENDENT SYNTHETASE_LIGASE DOMAIN-CONTAINING PROTEIN"/>
    <property type="match status" value="1"/>
</dbReference>
<evidence type="ECO:0000256" key="2">
    <source>
        <dbReference type="ARBA" id="ARBA00022832"/>
    </source>
</evidence>
<evidence type="ECO:0000313" key="5">
    <source>
        <dbReference type="EMBL" id="MEW9921089.1"/>
    </source>
</evidence>
<dbReference type="GO" id="GO:0016874">
    <property type="term" value="F:ligase activity"/>
    <property type="evidence" value="ECO:0007669"/>
    <property type="project" value="UniProtKB-KW"/>
</dbReference>
<reference evidence="5 6" key="1">
    <citation type="submission" date="2024-07" db="EMBL/GenBank/DDBJ databases">
        <title>Marimonas sp.nov., isolated from tidal-flat sediment.</title>
        <authorList>
            <person name="Jayan J.N."/>
            <person name="Lee S.S."/>
        </authorList>
    </citation>
    <scope>NUCLEOTIDE SEQUENCE [LARGE SCALE GENOMIC DNA]</scope>
    <source>
        <strain evidence="5 6">MJW-29</strain>
    </source>
</reference>
<protein>
    <submittedName>
        <fullName evidence="5">Long-chain fatty acid--CoA ligase</fullName>
    </submittedName>
</protein>
<proteinExistence type="predicted"/>
<dbReference type="EMBL" id="JBFNXX010000012">
    <property type="protein sequence ID" value="MEW9921089.1"/>
    <property type="molecule type" value="Genomic_DNA"/>
</dbReference>
<dbReference type="Pfam" id="PF00501">
    <property type="entry name" value="AMP-binding"/>
    <property type="match status" value="1"/>
</dbReference>
<dbReference type="InterPro" id="IPR020845">
    <property type="entry name" value="AMP-binding_CS"/>
</dbReference>
<keyword evidence="6" id="KW-1185">Reference proteome</keyword>
<organism evidence="5 6">
    <name type="scientific">Sulfitobacter sediminis</name>
    <dbReference type="NCBI Taxonomy" id="3234186"/>
    <lineage>
        <taxon>Bacteria</taxon>
        <taxon>Pseudomonadati</taxon>
        <taxon>Pseudomonadota</taxon>
        <taxon>Alphaproteobacteria</taxon>
        <taxon>Rhodobacterales</taxon>
        <taxon>Roseobacteraceae</taxon>
        <taxon>Sulfitobacter</taxon>
    </lineage>
</organism>
<dbReference type="PANTHER" id="PTHR43272">
    <property type="entry name" value="LONG-CHAIN-FATTY-ACID--COA LIGASE"/>
    <property type="match status" value="1"/>
</dbReference>
<dbReference type="InterPro" id="IPR042099">
    <property type="entry name" value="ANL_N_sf"/>
</dbReference>
<dbReference type="Pfam" id="PF23562">
    <property type="entry name" value="AMP-binding_C_3"/>
    <property type="match status" value="1"/>
</dbReference>
<comment type="caution">
    <text evidence="5">The sequence shown here is derived from an EMBL/GenBank/DDBJ whole genome shotgun (WGS) entry which is preliminary data.</text>
</comment>